<organism evidence="4 5">
    <name type="scientific">Novymonas esmeraldas</name>
    <dbReference type="NCBI Taxonomy" id="1808958"/>
    <lineage>
        <taxon>Eukaryota</taxon>
        <taxon>Discoba</taxon>
        <taxon>Euglenozoa</taxon>
        <taxon>Kinetoplastea</taxon>
        <taxon>Metakinetoplastina</taxon>
        <taxon>Trypanosomatida</taxon>
        <taxon>Trypanosomatidae</taxon>
        <taxon>Novymonas</taxon>
    </lineage>
</organism>
<protein>
    <recommendedName>
        <fullName evidence="6">Transmembrane protein</fullName>
    </recommendedName>
</protein>
<keyword evidence="3" id="KW-0732">Signal</keyword>
<accession>A0AAW0ETD4</accession>
<name>A0AAW0ETD4_9TRYP</name>
<dbReference type="Proteomes" id="UP001430356">
    <property type="component" value="Unassembled WGS sequence"/>
</dbReference>
<keyword evidence="2" id="KW-1133">Transmembrane helix</keyword>
<sequence length="109" mass="11341">MSASSTVMASVAVVVAVAFASTAAAVPGTLTAAAVNSQTCSKGCVAGLLVLAGIVAVFGASLMCFIFWPALELTTRQEKRAAARKRIRERKEAEEEARAKNEALEGHDM</sequence>
<comment type="caution">
    <text evidence="4">The sequence shown here is derived from an EMBL/GenBank/DDBJ whole genome shotgun (WGS) entry which is preliminary data.</text>
</comment>
<keyword evidence="2" id="KW-0812">Transmembrane</keyword>
<evidence type="ECO:0008006" key="6">
    <source>
        <dbReference type="Google" id="ProtNLM"/>
    </source>
</evidence>
<dbReference type="AlphaFoldDB" id="A0AAW0ETD4"/>
<proteinExistence type="predicted"/>
<feature type="transmembrane region" description="Helical" evidence="2">
    <location>
        <begin position="49"/>
        <end position="71"/>
    </location>
</feature>
<feature type="compositionally biased region" description="Basic and acidic residues" evidence="1">
    <location>
        <begin position="89"/>
        <end position="109"/>
    </location>
</feature>
<feature type="chain" id="PRO_5043429692" description="Transmembrane protein" evidence="3">
    <location>
        <begin position="26"/>
        <end position="109"/>
    </location>
</feature>
<evidence type="ECO:0000256" key="2">
    <source>
        <dbReference type="SAM" id="Phobius"/>
    </source>
</evidence>
<dbReference type="EMBL" id="JAECZO010000085">
    <property type="protein sequence ID" value="KAK7196777.1"/>
    <property type="molecule type" value="Genomic_DNA"/>
</dbReference>
<gene>
    <name evidence="4" type="ORF">NESM_000617700</name>
</gene>
<feature type="region of interest" description="Disordered" evidence="1">
    <location>
        <begin position="81"/>
        <end position="109"/>
    </location>
</feature>
<feature type="signal peptide" evidence="3">
    <location>
        <begin position="1"/>
        <end position="25"/>
    </location>
</feature>
<keyword evidence="5" id="KW-1185">Reference proteome</keyword>
<reference evidence="4 5" key="1">
    <citation type="journal article" date="2021" name="MBio">
        <title>A New Model Trypanosomatid, Novymonas esmeraldas: Genomic Perception of Its 'Candidatus Pandoraea novymonadis' Endosymbiont.</title>
        <authorList>
            <person name="Zakharova A."/>
            <person name="Saura A."/>
            <person name="Butenko A."/>
            <person name="Podesvova L."/>
            <person name="Warmusova S."/>
            <person name="Kostygov A.Y."/>
            <person name="Nenarokova A."/>
            <person name="Lukes J."/>
            <person name="Opperdoes F.R."/>
            <person name="Yurchenko V."/>
        </authorList>
    </citation>
    <scope>NUCLEOTIDE SEQUENCE [LARGE SCALE GENOMIC DNA]</scope>
    <source>
        <strain evidence="4 5">E262AT.01</strain>
    </source>
</reference>
<evidence type="ECO:0000256" key="1">
    <source>
        <dbReference type="SAM" id="MobiDB-lite"/>
    </source>
</evidence>
<evidence type="ECO:0000313" key="4">
    <source>
        <dbReference type="EMBL" id="KAK7196777.1"/>
    </source>
</evidence>
<evidence type="ECO:0000313" key="5">
    <source>
        <dbReference type="Proteomes" id="UP001430356"/>
    </source>
</evidence>
<keyword evidence="2" id="KW-0472">Membrane</keyword>
<evidence type="ECO:0000256" key="3">
    <source>
        <dbReference type="SAM" id="SignalP"/>
    </source>
</evidence>